<keyword evidence="3" id="KW-1185">Reference proteome</keyword>
<feature type="region of interest" description="Disordered" evidence="1">
    <location>
        <begin position="301"/>
        <end position="330"/>
    </location>
</feature>
<feature type="compositionally biased region" description="Low complexity" evidence="1">
    <location>
        <begin position="194"/>
        <end position="219"/>
    </location>
</feature>
<feature type="compositionally biased region" description="Polar residues" evidence="1">
    <location>
        <begin position="309"/>
        <end position="322"/>
    </location>
</feature>
<accession>A0A0R3T4S8</accession>
<feature type="compositionally biased region" description="Low complexity" evidence="1">
    <location>
        <begin position="91"/>
        <end position="100"/>
    </location>
</feature>
<feature type="compositionally biased region" description="Low complexity" evidence="1">
    <location>
        <begin position="107"/>
        <end position="120"/>
    </location>
</feature>
<evidence type="ECO:0000313" key="4">
    <source>
        <dbReference type="WBParaSite" id="HNAJ_0000206601-mRNA-1"/>
    </source>
</evidence>
<feature type="compositionally biased region" description="Basic and acidic residues" evidence="1">
    <location>
        <begin position="30"/>
        <end position="41"/>
    </location>
</feature>
<dbReference type="Proteomes" id="UP000278807">
    <property type="component" value="Unassembled WGS sequence"/>
</dbReference>
<feature type="compositionally biased region" description="Basic and acidic residues" evidence="1">
    <location>
        <begin position="276"/>
        <end position="285"/>
    </location>
</feature>
<feature type="compositionally biased region" description="Basic and acidic residues" evidence="1">
    <location>
        <begin position="346"/>
        <end position="355"/>
    </location>
</feature>
<dbReference type="EMBL" id="UZAE01000933">
    <property type="protein sequence ID" value="VDN97924.1"/>
    <property type="molecule type" value="Genomic_DNA"/>
</dbReference>
<protein>
    <submittedName>
        <fullName evidence="4">Serine/arginine repetitive matrix protein 2</fullName>
    </submittedName>
</protein>
<feature type="compositionally biased region" description="Polar residues" evidence="1">
    <location>
        <begin position="74"/>
        <end position="83"/>
    </location>
</feature>
<dbReference type="AlphaFoldDB" id="A0A0R3T4S8"/>
<organism evidence="4">
    <name type="scientific">Rodentolepis nana</name>
    <name type="common">Dwarf tapeworm</name>
    <name type="synonym">Hymenolepis nana</name>
    <dbReference type="NCBI Taxonomy" id="102285"/>
    <lineage>
        <taxon>Eukaryota</taxon>
        <taxon>Metazoa</taxon>
        <taxon>Spiralia</taxon>
        <taxon>Lophotrochozoa</taxon>
        <taxon>Platyhelminthes</taxon>
        <taxon>Cestoda</taxon>
        <taxon>Eucestoda</taxon>
        <taxon>Cyclophyllidea</taxon>
        <taxon>Hymenolepididae</taxon>
        <taxon>Rodentolepis</taxon>
    </lineage>
</organism>
<feature type="compositionally biased region" description="Low complexity" evidence="1">
    <location>
        <begin position="133"/>
        <end position="151"/>
    </location>
</feature>
<feature type="compositionally biased region" description="Low complexity" evidence="1">
    <location>
        <begin position="63"/>
        <end position="73"/>
    </location>
</feature>
<reference evidence="4" key="1">
    <citation type="submission" date="2017-02" db="UniProtKB">
        <authorList>
            <consortium name="WormBaseParasite"/>
        </authorList>
    </citation>
    <scope>IDENTIFICATION</scope>
</reference>
<name>A0A0R3T4S8_RODNA</name>
<evidence type="ECO:0000313" key="3">
    <source>
        <dbReference type="Proteomes" id="UP000278807"/>
    </source>
</evidence>
<evidence type="ECO:0000313" key="2">
    <source>
        <dbReference type="EMBL" id="VDN97924.1"/>
    </source>
</evidence>
<feature type="compositionally biased region" description="Low complexity" evidence="1">
    <location>
        <begin position="14"/>
        <end position="29"/>
    </location>
</feature>
<feature type="compositionally biased region" description="Basic residues" evidence="1">
    <location>
        <begin position="262"/>
        <end position="275"/>
    </location>
</feature>
<feature type="region of interest" description="Disordered" evidence="1">
    <location>
        <begin position="346"/>
        <end position="376"/>
    </location>
</feature>
<feature type="region of interest" description="Disordered" evidence="1">
    <location>
        <begin position="14"/>
        <end position="173"/>
    </location>
</feature>
<feature type="compositionally biased region" description="Basic residues" evidence="1">
    <location>
        <begin position="226"/>
        <end position="243"/>
    </location>
</feature>
<evidence type="ECO:0000256" key="1">
    <source>
        <dbReference type="SAM" id="MobiDB-lite"/>
    </source>
</evidence>
<gene>
    <name evidence="2" type="ORF">HNAJ_LOCUS2065</name>
</gene>
<dbReference type="OrthoDB" id="10661608at2759"/>
<reference evidence="2 3" key="2">
    <citation type="submission" date="2018-11" db="EMBL/GenBank/DDBJ databases">
        <authorList>
            <consortium name="Pathogen Informatics"/>
        </authorList>
    </citation>
    <scope>NUCLEOTIDE SEQUENCE [LARGE SCALE GENOMIC DNA]</scope>
</reference>
<proteinExistence type="predicted"/>
<sequence>MARHGSFARYILDAESANSSSSSSSGSSSADERLDSSWDRMKTRKKSQHQPSESRKKSKKSSNRSPCSKRNSSQPPTQTSNVRSQQRKRTTSSSSSSSYSAHKKSQKQSSSPSLSQTSPQPSSPPAAPKQKHASSSSKSSFSSSSSGSSTPNLCSPADMPRSKPAERYPLPQDSVIFITRGHKLKFPRERLLSQSLPSAQHEQQQQQTPPSPSPSLQEPIHVIINRVRKGSLRRRKSHPRSRTPKGELLVVNQGENLLVSHQSHRSRKSSEKRRSKSTEGSKKEKIVYKLVPEEVSEVKIHPLPKSSLKRTSSQKTTSSGRSAKSKHRDTYFILLPKKLEKKLAGKTITLEESRPSSRASHMSKARNEKSDKRHIW</sequence>
<feature type="region of interest" description="Disordered" evidence="1">
    <location>
        <begin position="188"/>
        <end position="285"/>
    </location>
</feature>
<dbReference type="WBParaSite" id="HNAJ_0000206601-mRNA-1">
    <property type="protein sequence ID" value="HNAJ_0000206601-mRNA-1"/>
    <property type="gene ID" value="HNAJ_0000206601"/>
</dbReference>
<feature type="compositionally biased region" description="Basic and acidic residues" evidence="1">
    <location>
        <begin position="365"/>
        <end position="376"/>
    </location>
</feature>